<dbReference type="InterPro" id="IPR001763">
    <property type="entry name" value="Rhodanese-like_dom"/>
</dbReference>
<organism evidence="4">
    <name type="scientific">marine metagenome</name>
    <dbReference type="NCBI Taxonomy" id="408172"/>
    <lineage>
        <taxon>unclassified sequences</taxon>
        <taxon>metagenomes</taxon>
        <taxon>ecological metagenomes</taxon>
    </lineage>
</organism>
<proteinExistence type="predicted"/>
<dbReference type="InterPro" id="IPR045078">
    <property type="entry name" value="TST/MPST-like"/>
</dbReference>
<dbReference type="Pfam" id="PF00581">
    <property type="entry name" value="Rhodanese"/>
    <property type="match status" value="2"/>
</dbReference>
<dbReference type="PROSITE" id="PS50206">
    <property type="entry name" value="RHODANESE_3"/>
    <property type="match status" value="2"/>
</dbReference>
<dbReference type="SUPFAM" id="SSF52821">
    <property type="entry name" value="Rhodanese/Cell cycle control phosphatase"/>
    <property type="match status" value="2"/>
</dbReference>
<keyword evidence="1" id="KW-0808">Transferase</keyword>
<dbReference type="GO" id="GO:0004792">
    <property type="term" value="F:thiosulfate-cyanide sulfurtransferase activity"/>
    <property type="evidence" value="ECO:0007669"/>
    <property type="project" value="TreeGrafter"/>
</dbReference>
<feature type="domain" description="Rhodanese" evidence="3">
    <location>
        <begin position="1"/>
        <end position="120"/>
    </location>
</feature>
<dbReference type="AlphaFoldDB" id="A0A382W249"/>
<dbReference type="InterPro" id="IPR036873">
    <property type="entry name" value="Rhodanese-like_dom_sf"/>
</dbReference>
<dbReference type="Gene3D" id="3.40.250.10">
    <property type="entry name" value="Rhodanese-like domain"/>
    <property type="match status" value="2"/>
</dbReference>
<dbReference type="EMBL" id="UINC01156017">
    <property type="protein sequence ID" value="SVD52198.1"/>
    <property type="molecule type" value="Genomic_DNA"/>
</dbReference>
<dbReference type="PANTHER" id="PTHR11364:SF27">
    <property type="entry name" value="SULFURTRANSFERASE"/>
    <property type="match status" value="1"/>
</dbReference>
<evidence type="ECO:0000256" key="2">
    <source>
        <dbReference type="ARBA" id="ARBA00022737"/>
    </source>
</evidence>
<dbReference type="PANTHER" id="PTHR11364">
    <property type="entry name" value="THIOSULFATE SULFERTANSFERASE"/>
    <property type="match status" value="1"/>
</dbReference>
<feature type="domain" description="Rhodanese" evidence="3">
    <location>
        <begin position="150"/>
        <end position="259"/>
    </location>
</feature>
<evidence type="ECO:0000313" key="4">
    <source>
        <dbReference type="EMBL" id="SVD52198.1"/>
    </source>
</evidence>
<evidence type="ECO:0000259" key="3">
    <source>
        <dbReference type="PROSITE" id="PS50206"/>
    </source>
</evidence>
<feature type="non-terminal residue" evidence="4">
    <location>
        <position position="1"/>
    </location>
</feature>
<dbReference type="CDD" id="cd01449">
    <property type="entry name" value="TST_Repeat_2"/>
    <property type="match status" value="1"/>
</dbReference>
<keyword evidence="2" id="KW-0677">Repeat</keyword>
<name>A0A382W249_9ZZZZ</name>
<dbReference type="GO" id="GO:0005739">
    <property type="term" value="C:mitochondrion"/>
    <property type="evidence" value="ECO:0007669"/>
    <property type="project" value="TreeGrafter"/>
</dbReference>
<sequence length="261" mass="30208">NLGKIKIIDASWHLETKNGQAEYKKEHIPNAIFFDLEKSSKQDKNLPHSHFLPEKERWELKVSEMGISNNDTIVIYDNSFLMSACRCWFQFIYYGHAPKLVHVLDGGFEKWKSENKKISTEKTKIIKSKYYAKENKNMVKNKLEIKNNIEKKEFILVDARNKNRFLGLESEPRPNVRSGSIENSKSLPFLDLINKKYKTLLPKKNLEEKFSSIGLKNQKNVVFTCGSSVTASVLGLAYKEINNNYTPTIYVGSWSEYGKIK</sequence>
<dbReference type="SMART" id="SM00450">
    <property type="entry name" value="RHOD"/>
    <property type="match status" value="2"/>
</dbReference>
<reference evidence="4" key="1">
    <citation type="submission" date="2018-05" db="EMBL/GenBank/DDBJ databases">
        <authorList>
            <person name="Lanie J.A."/>
            <person name="Ng W.-L."/>
            <person name="Kazmierczak K.M."/>
            <person name="Andrzejewski T.M."/>
            <person name="Davidsen T.M."/>
            <person name="Wayne K.J."/>
            <person name="Tettelin H."/>
            <person name="Glass J.I."/>
            <person name="Rusch D."/>
            <person name="Podicherti R."/>
            <person name="Tsui H.-C.T."/>
            <person name="Winkler M.E."/>
        </authorList>
    </citation>
    <scope>NUCLEOTIDE SEQUENCE</scope>
</reference>
<accession>A0A382W249</accession>
<gene>
    <name evidence="4" type="ORF">METZ01_LOCUS405052</name>
</gene>
<dbReference type="CDD" id="cd01448">
    <property type="entry name" value="TST_Repeat_1"/>
    <property type="match status" value="1"/>
</dbReference>
<evidence type="ECO:0000256" key="1">
    <source>
        <dbReference type="ARBA" id="ARBA00022679"/>
    </source>
</evidence>
<protein>
    <recommendedName>
        <fullName evidence="3">Rhodanese domain-containing protein</fullName>
    </recommendedName>
</protein>